<dbReference type="Proteomes" id="UP000319732">
    <property type="component" value="Unassembled WGS sequence"/>
</dbReference>
<evidence type="ECO:0000259" key="16">
    <source>
        <dbReference type="Pfam" id="PF07715"/>
    </source>
</evidence>
<organism evidence="17 18">
    <name type="scientific">Exilibacterium tricleocarpae</name>
    <dbReference type="NCBI Taxonomy" id="2591008"/>
    <lineage>
        <taxon>Bacteria</taxon>
        <taxon>Pseudomonadati</taxon>
        <taxon>Pseudomonadota</taxon>
        <taxon>Gammaproteobacteria</taxon>
        <taxon>Cellvibrionales</taxon>
        <taxon>Cellvibrionaceae</taxon>
        <taxon>Exilibacterium</taxon>
    </lineage>
</organism>
<keyword evidence="7" id="KW-0406">Ion transport</keyword>
<proteinExistence type="inferred from homology"/>
<feature type="chain" id="PRO_5021827554" evidence="14">
    <location>
        <begin position="20"/>
        <end position="768"/>
    </location>
</feature>
<comment type="caution">
    <text evidence="17">The sequence shown here is derived from an EMBL/GenBank/DDBJ whole genome shotgun (WGS) entry which is preliminary data.</text>
</comment>
<evidence type="ECO:0000256" key="2">
    <source>
        <dbReference type="ARBA" id="ARBA00022448"/>
    </source>
</evidence>
<evidence type="ECO:0000256" key="6">
    <source>
        <dbReference type="ARBA" id="ARBA00023004"/>
    </source>
</evidence>
<feature type="domain" description="TonB-dependent receptor-like beta-barrel" evidence="15">
    <location>
        <begin position="318"/>
        <end position="733"/>
    </location>
</feature>
<keyword evidence="4" id="KW-0410">Iron transport</keyword>
<dbReference type="InterPro" id="IPR039426">
    <property type="entry name" value="TonB-dep_rcpt-like"/>
</dbReference>
<sequence>MSGKSKLGASILSASTALAVQPLLAQDEFTIEEIIVTAQKREQNLQSTPLTLNVFSGEKVEKAQITSVQDVAASTPGLSIDAFPRTQPRPFIRGVGSSDTGAGGDQSTAVFVDGVYMSRPAFLAFDSFDVERLEVLKGPQGTLWGKNVVGGLLHIITKKPTDEFDIRIQGTGGNEGIRNGNAMINAPLIEDKLLSRLVISSRHNDGFAKNLNTGNKLFDEQRLSARTHFLLQASDDLELGLSFNYADENNGGSARNIHDGNVAGLSADPDGDNRKTRGEIDGFEERETWGVTVTADLSTEIGEVNIISNHKQLDYAFNEDFDGDNILTVLASSLAEGDPLQIQRGGSESTESSSLEVRFASNSDSDLFWQLGAYYEAADIDQVALTGALSGLCAAAGAGGAQAYATGIAAAFGFGAAAAGYGAGVASGCSAGDDLTTPATVQRFHQVVSTESLAIFGELSYDLTDIYTLTGGVRYSQDEKDYEVDSLGSFMDVQLTAAGSPTGYDRVSASDDWDAVTWRATLDAQFTEDLFGYATVSTGYKAGGFQSGPLTQEEARDSFDPEFVTNYEIGLKSELLDGRLRLNATTFFMQQEDLQVRQVEGTRNVTQNAGEAEIRGVELEALALLLGNFSADLKYTYLDAEFTEFVDDGDDFSGNSLSRAPEHSVTVNLAYTIENPFGAGGEMSLESDYAWNDDRFEDNSNEPPEIIDDYGLLDARIVYELANWQLSIWGKNLEDKEYETHYVNFGSNSFVVFGEPRTFGVTMTWNFK</sequence>
<evidence type="ECO:0000256" key="10">
    <source>
        <dbReference type="ARBA" id="ARBA00023237"/>
    </source>
</evidence>
<keyword evidence="10 11" id="KW-0998">Cell outer membrane</keyword>
<dbReference type="Pfam" id="PF07715">
    <property type="entry name" value="Plug"/>
    <property type="match status" value="1"/>
</dbReference>
<reference evidence="17 18" key="1">
    <citation type="submission" date="2019-06" db="EMBL/GenBank/DDBJ databases">
        <title>Whole genome sequence for Cellvibrionaceae sp. R142.</title>
        <authorList>
            <person name="Wang G."/>
        </authorList>
    </citation>
    <scope>NUCLEOTIDE SEQUENCE [LARGE SCALE GENOMIC DNA]</scope>
    <source>
        <strain evidence="17 18">R142</strain>
    </source>
</reference>
<dbReference type="InterPro" id="IPR000531">
    <property type="entry name" value="Beta-barrel_TonB"/>
</dbReference>
<keyword evidence="6" id="KW-0408">Iron</keyword>
<keyword evidence="3 11" id="KW-1134">Transmembrane beta strand</keyword>
<dbReference type="InterPro" id="IPR036942">
    <property type="entry name" value="Beta-barrel_TonB_sf"/>
</dbReference>
<evidence type="ECO:0000313" key="17">
    <source>
        <dbReference type="EMBL" id="TQV68147.1"/>
    </source>
</evidence>
<gene>
    <name evidence="17" type="ORF">FKG94_23950</name>
</gene>
<dbReference type="InterPro" id="IPR012910">
    <property type="entry name" value="Plug_dom"/>
</dbReference>
<dbReference type="Gene3D" id="2.40.170.20">
    <property type="entry name" value="TonB-dependent receptor, beta-barrel domain"/>
    <property type="match status" value="1"/>
</dbReference>
<dbReference type="SUPFAM" id="SSF56935">
    <property type="entry name" value="Porins"/>
    <property type="match status" value="1"/>
</dbReference>
<evidence type="ECO:0000313" key="18">
    <source>
        <dbReference type="Proteomes" id="UP000319732"/>
    </source>
</evidence>
<evidence type="ECO:0000256" key="9">
    <source>
        <dbReference type="ARBA" id="ARBA00023136"/>
    </source>
</evidence>
<dbReference type="Pfam" id="PF00593">
    <property type="entry name" value="TonB_dep_Rec_b-barrel"/>
    <property type="match status" value="1"/>
</dbReference>
<evidence type="ECO:0000256" key="5">
    <source>
        <dbReference type="ARBA" id="ARBA00022692"/>
    </source>
</evidence>
<evidence type="ECO:0000256" key="13">
    <source>
        <dbReference type="SAM" id="MobiDB-lite"/>
    </source>
</evidence>
<keyword evidence="5 11" id="KW-0812">Transmembrane</keyword>
<name>A0A545ST57_9GAMM</name>
<evidence type="ECO:0000256" key="1">
    <source>
        <dbReference type="ARBA" id="ARBA00004571"/>
    </source>
</evidence>
<dbReference type="GO" id="GO:0009279">
    <property type="term" value="C:cell outer membrane"/>
    <property type="evidence" value="ECO:0007669"/>
    <property type="project" value="UniProtKB-SubCell"/>
</dbReference>
<keyword evidence="2 11" id="KW-0813">Transport</keyword>
<keyword evidence="8 12" id="KW-0798">TonB box</keyword>
<keyword evidence="14" id="KW-0732">Signal</keyword>
<dbReference type="PANTHER" id="PTHR32552:SF81">
    <property type="entry name" value="TONB-DEPENDENT OUTER MEMBRANE RECEPTOR"/>
    <property type="match status" value="1"/>
</dbReference>
<feature type="signal peptide" evidence="14">
    <location>
        <begin position="1"/>
        <end position="19"/>
    </location>
</feature>
<protein>
    <submittedName>
        <fullName evidence="17">TonB-dependent receptor</fullName>
    </submittedName>
</protein>
<keyword evidence="17" id="KW-0675">Receptor</keyword>
<comment type="subcellular location">
    <subcellularLocation>
        <location evidence="1 11">Cell outer membrane</location>
        <topology evidence="1 11">Multi-pass membrane protein</topology>
    </subcellularLocation>
</comment>
<evidence type="ECO:0000256" key="14">
    <source>
        <dbReference type="SAM" id="SignalP"/>
    </source>
</evidence>
<dbReference type="GO" id="GO:0006826">
    <property type="term" value="P:iron ion transport"/>
    <property type="evidence" value="ECO:0007669"/>
    <property type="project" value="UniProtKB-KW"/>
</dbReference>
<evidence type="ECO:0000256" key="11">
    <source>
        <dbReference type="PROSITE-ProRule" id="PRU01360"/>
    </source>
</evidence>
<feature type="domain" description="TonB-dependent receptor plug" evidence="16">
    <location>
        <begin position="45"/>
        <end position="151"/>
    </location>
</feature>
<dbReference type="PANTHER" id="PTHR32552">
    <property type="entry name" value="FERRICHROME IRON RECEPTOR-RELATED"/>
    <property type="match status" value="1"/>
</dbReference>
<dbReference type="EMBL" id="VHSG01000029">
    <property type="protein sequence ID" value="TQV68147.1"/>
    <property type="molecule type" value="Genomic_DNA"/>
</dbReference>
<dbReference type="AlphaFoldDB" id="A0A545ST57"/>
<comment type="similarity">
    <text evidence="11 12">Belongs to the TonB-dependent receptor family.</text>
</comment>
<feature type="region of interest" description="Disordered" evidence="13">
    <location>
        <begin position="252"/>
        <end position="274"/>
    </location>
</feature>
<accession>A0A545ST57</accession>
<dbReference type="OrthoDB" id="7051185at2"/>
<dbReference type="PROSITE" id="PS52016">
    <property type="entry name" value="TONB_DEPENDENT_REC_3"/>
    <property type="match status" value="1"/>
</dbReference>
<dbReference type="CDD" id="cd01347">
    <property type="entry name" value="ligand_gated_channel"/>
    <property type="match status" value="1"/>
</dbReference>
<evidence type="ECO:0000256" key="7">
    <source>
        <dbReference type="ARBA" id="ARBA00023065"/>
    </source>
</evidence>
<evidence type="ECO:0000259" key="15">
    <source>
        <dbReference type="Pfam" id="PF00593"/>
    </source>
</evidence>
<evidence type="ECO:0000256" key="4">
    <source>
        <dbReference type="ARBA" id="ARBA00022496"/>
    </source>
</evidence>
<evidence type="ECO:0000256" key="12">
    <source>
        <dbReference type="RuleBase" id="RU003357"/>
    </source>
</evidence>
<evidence type="ECO:0000256" key="3">
    <source>
        <dbReference type="ARBA" id="ARBA00022452"/>
    </source>
</evidence>
<keyword evidence="9 11" id="KW-0472">Membrane</keyword>
<dbReference type="RefSeq" id="WP_142929488.1">
    <property type="nucleotide sequence ID" value="NZ_ML660107.1"/>
</dbReference>
<evidence type="ECO:0000256" key="8">
    <source>
        <dbReference type="ARBA" id="ARBA00023077"/>
    </source>
</evidence>
<keyword evidence="18" id="KW-1185">Reference proteome</keyword>